<comment type="caution">
    <text evidence="2">The sequence shown here is derived from an EMBL/GenBank/DDBJ whole genome shotgun (WGS) entry which is preliminary data.</text>
</comment>
<organism evidence="2 3">
    <name type="scientific">Candidatus Pullichristensenella excrementigallinarum</name>
    <dbReference type="NCBI Taxonomy" id="2840907"/>
    <lineage>
        <taxon>Bacteria</taxon>
        <taxon>Bacillati</taxon>
        <taxon>Bacillota</taxon>
        <taxon>Clostridia</taxon>
        <taxon>Candidatus Pullichristensenella</taxon>
    </lineage>
</organism>
<accession>A0A9D1IAP1</accession>
<dbReference type="InterPro" id="IPR036291">
    <property type="entry name" value="NAD(P)-bd_dom_sf"/>
</dbReference>
<feature type="domain" description="NAD-dependent epimerase/dehydratase" evidence="1">
    <location>
        <begin position="5"/>
        <end position="229"/>
    </location>
</feature>
<dbReference type="InterPro" id="IPR051783">
    <property type="entry name" value="NAD(P)-dependent_oxidoreduct"/>
</dbReference>
<evidence type="ECO:0000313" key="3">
    <source>
        <dbReference type="Proteomes" id="UP000824072"/>
    </source>
</evidence>
<evidence type="ECO:0000259" key="1">
    <source>
        <dbReference type="Pfam" id="PF01370"/>
    </source>
</evidence>
<sequence>MKLYIVTGANGHLGSALMRILSERGLETRGLILPGEKAESYPHVTYYEGDVRSRESICKLFEGAEDREILFIHAAGIVSIAGNLTPALYDVNVNGTRLVCEICLEKKVSRLVYVSSVHAIPEKDKLDVLSEVDAFSPDQVVGGYAKTKAEATQYVLDQVARGLNAVVVHPSGIIGPYDAARNHIVQMVRDYLTGKLPACVRGGYDFVDVRDVAEGCLLAAEKGRPGECYILSNRHYEVRELLSMVQKEGGGRPLPVLPLWMARAFAPMMGWLAKIRRRRPLYTKYSLYTLGSNDRFSHDKATSELGYRPRDMRETIADTVLWLKKHLHLGKPVRPGR</sequence>
<evidence type="ECO:0000313" key="2">
    <source>
        <dbReference type="EMBL" id="HIU33890.1"/>
    </source>
</evidence>
<dbReference type="InterPro" id="IPR001509">
    <property type="entry name" value="Epimerase_deHydtase"/>
</dbReference>
<reference evidence="2" key="2">
    <citation type="journal article" date="2021" name="PeerJ">
        <title>Extensive microbial diversity within the chicken gut microbiome revealed by metagenomics and culture.</title>
        <authorList>
            <person name="Gilroy R."/>
            <person name="Ravi A."/>
            <person name="Getino M."/>
            <person name="Pursley I."/>
            <person name="Horton D.L."/>
            <person name="Alikhan N.F."/>
            <person name="Baker D."/>
            <person name="Gharbi K."/>
            <person name="Hall N."/>
            <person name="Watson M."/>
            <person name="Adriaenssens E.M."/>
            <person name="Foster-Nyarko E."/>
            <person name="Jarju S."/>
            <person name="Secka A."/>
            <person name="Antonio M."/>
            <person name="Oren A."/>
            <person name="Chaudhuri R.R."/>
            <person name="La Ragione R."/>
            <person name="Hildebrand F."/>
            <person name="Pallen M.J."/>
        </authorList>
    </citation>
    <scope>NUCLEOTIDE SEQUENCE</scope>
    <source>
        <strain evidence="2">ChiHcec3-11533</strain>
    </source>
</reference>
<dbReference type="Gene3D" id="3.40.50.720">
    <property type="entry name" value="NAD(P)-binding Rossmann-like Domain"/>
    <property type="match status" value="1"/>
</dbReference>
<dbReference type="Pfam" id="PF01370">
    <property type="entry name" value="Epimerase"/>
    <property type="match status" value="1"/>
</dbReference>
<dbReference type="EMBL" id="DVMU01000110">
    <property type="protein sequence ID" value="HIU33890.1"/>
    <property type="molecule type" value="Genomic_DNA"/>
</dbReference>
<name>A0A9D1IAP1_9FIRM</name>
<proteinExistence type="predicted"/>
<protein>
    <submittedName>
        <fullName evidence="2">NAD-dependent epimerase/dehydratase family protein</fullName>
    </submittedName>
</protein>
<reference evidence="2" key="1">
    <citation type="submission" date="2020-10" db="EMBL/GenBank/DDBJ databases">
        <authorList>
            <person name="Gilroy R."/>
        </authorList>
    </citation>
    <scope>NUCLEOTIDE SEQUENCE</scope>
    <source>
        <strain evidence="2">ChiHcec3-11533</strain>
    </source>
</reference>
<dbReference type="PANTHER" id="PTHR48079">
    <property type="entry name" value="PROTEIN YEEZ"/>
    <property type="match status" value="1"/>
</dbReference>
<dbReference type="AlphaFoldDB" id="A0A9D1IAP1"/>
<dbReference type="SUPFAM" id="SSF51735">
    <property type="entry name" value="NAD(P)-binding Rossmann-fold domains"/>
    <property type="match status" value="1"/>
</dbReference>
<dbReference type="GO" id="GO:0005737">
    <property type="term" value="C:cytoplasm"/>
    <property type="evidence" value="ECO:0007669"/>
    <property type="project" value="TreeGrafter"/>
</dbReference>
<dbReference type="GO" id="GO:0004029">
    <property type="term" value="F:aldehyde dehydrogenase (NAD+) activity"/>
    <property type="evidence" value="ECO:0007669"/>
    <property type="project" value="TreeGrafter"/>
</dbReference>
<gene>
    <name evidence="2" type="ORF">IAB02_04950</name>
</gene>
<dbReference type="PANTHER" id="PTHR48079:SF6">
    <property type="entry name" value="NAD(P)-BINDING DOMAIN-CONTAINING PROTEIN-RELATED"/>
    <property type="match status" value="1"/>
</dbReference>
<dbReference type="Proteomes" id="UP000824072">
    <property type="component" value="Unassembled WGS sequence"/>
</dbReference>